<evidence type="ECO:0000256" key="4">
    <source>
        <dbReference type="SAM" id="SignalP"/>
    </source>
</evidence>
<dbReference type="PANTHER" id="PTHR24260">
    <property type="match status" value="1"/>
</dbReference>
<dbReference type="SMART" id="SM00020">
    <property type="entry name" value="Tryp_SPc"/>
    <property type="match status" value="1"/>
</dbReference>
<dbReference type="RefSeq" id="WP_183345430.1">
    <property type="nucleotide sequence ID" value="NZ_JACHNU010000009.1"/>
</dbReference>
<feature type="chain" id="PRO_5038994884" description="Peptidase S1 domain-containing protein" evidence="4">
    <location>
        <begin position="27"/>
        <end position="469"/>
    </location>
</feature>
<keyword evidence="2" id="KW-0720">Serine protease</keyword>
<keyword evidence="1" id="KW-1015">Disulfide bond</keyword>
<feature type="domain" description="Peptidase S1" evidence="5">
    <location>
        <begin position="36"/>
        <end position="276"/>
    </location>
</feature>
<dbReference type="PROSITE" id="PS50240">
    <property type="entry name" value="TRYPSIN_DOM"/>
    <property type="match status" value="1"/>
</dbReference>
<dbReference type="InterPro" id="IPR051333">
    <property type="entry name" value="CLIP_Serine_Protease"/>
</dbReference>
<feature type="compositionally biased region" description="Low complexity" evidence="3">
    <location>
        <begin position="303"/>
        <end position="319"/>
    </location>
</feature>
<name>A0A840IM61_9ACTN</name>
<evidence type="ECO:0000313" key="7">
    <source>
        <dbReference type="Proteomes" id="UP000585272"/>
    </source>
</evidence>
<dbReference type="GO" id="GO:0006508">
    <property type="term" value="P:proteolysis"/>
    <property type="evidence" value="ECO:0007669"/>
    <property type="project" value="UniProtKB-KW"/>
</dbReference>
<keyword evidence="4" id="KW-0732">Signal</keyword>
<dbReference type="EMBL" id="JACHNU010000009">
    <property type="protein sequence ID" value="MBB4664950.1"/>
    <property type="molecule type" value="Genomic_DNA"/>
</dbReference>
<dbReference type="Gene3D" id="2.40.10.10">
    <property type="entry name" value="Trypsin-like serine proteases"/>
    <property type="match status" value="1"/>
</dbReference>
<feature type="signal peptide" evidence="4">
    <location>
        <begin position="1"/>
        <end position="26"/>
    </location>
</feature>
<evidence type="ECO:0000256" key="1">
    <source>
        <dbReference type="ARBA" id="ARBA00023157"/>
    </source>
</evidence>
<dbReference type="PANTHER" id="PTHR24260:SF136">
    <property type="entry name" value="GH08193P-RELATED"/>
    <property type="match status" value="1"/>
</dbReference>
<dbReference type="InterPro" id="IPR001314">
    <property type="entry name" value="Peptidase_S1A"/>
</dbReference>
<dbReference type="PROSITE" id="PS00135">
    <property type="entry name" value="TRYPSIN_SER"/>
    <property type="match status" value="1"/>
</dbReference>
<keyword evidence="7" id="KW-1185">Reference proteome</keyword>
<dbReference type="AlphaFoldDB" id="A0A840IM61"/>
<gene>
    <name evidence="6" type="ORF">BDZ31_004568</name>
</gene>
<dbReference type="InterPro" id="IPR018114">
    <property type="entry name" value="TRYPSIN_HIS"/>
</dbReference>
<dbReference type="GO" id="GO:0004252">
    <property type="term" value="F:serine-type endopeptidase activity"/>
    <property type="evidence" value="ECO:0007669"/>
    <property type="project" value="InterPro"/>
</dbReference>
<dbReference type="PRINTS" id="PR00722">
    <property type="entry name" value="CHYMOTRYPSIN"/>
</dbReference>
<accession>A0A840IM61</accession>
<dbReference type="InterPro" id="IPR043504">
    <property type="entry name" value="Peptidase_S1_PA_chymotrypsin"/>
</dbReference>
<evidence type="ECO:0000313" key="6">
    <source>
        <dbReference type="EMBL" id="MBB4664950.1"/>
    </source>
</evidence>
<dbReference type="InterPro" id="IPR033116">
    <property type="entry name" value="TRYPSIN_SER"/>
</dbReference>
<evidence type="ECO:0000256" key="2">
    <source>
        <dbReference type="RuleBase" id="RU363034"/>
    </source>
</evidence>
<dbReference type="InterPro" id="IPR009003">
    <property type="entry name" value="Peptidase_S1_PA"/>
</dbReference>
<dbReference type="Proteomes" id="UP000585272">
    <property type="component" value="Unassembled WGS sequence"/>
</dbReference>
<feature type="compositionally biased region" description="Low complexity" evidence="3">
    <location>
        <begin position="364"/>
        <end position="394"/>
    </location>
</feature>
<dbReference type="CDD" id="cd00190">
    <property type="entry name" value="Tryp_SPc"/>
    <property type="match status" value="1"/>
</dbReference>
<feature type="region of interest" description="Disordered" evidence="3">
    <location>
        <begin position="364"/>
        <end position="401"/>
    </location>
</feature>
<organism evidence="6 7">
    <name type="scientific">Conexibacter arvalis</name>
    <dbReference type="NCBI Taxonomy" id="912552"/>
    <lineage>
        <taxon>Bacteria</taxon>
        <taxon>Bacillati</taxon>
        <taxon>Actinomycetota</taxon>
        <taxon>Thermoleophilia</taxon>
        <taxon>Solirubrobacterales</taxon>
        <taxon>Conexibacteraceae</taxon>
        <taxon>Conexibacter</taxon>
    </lineage>
</organism>
<reference evidence="6 7" key="1">
    <citation type="submission" date="2020-08" db="EMBL/GenBank/DDBJ databases">
        <title>Genomic Encyclopedia of Archaeal and Bacterial Type Strains, Phase II (KMG-II): from individual species to whole genera.</title>
        <authorList>
            <person name="Goeker M."/>
        </authorList>
    </citation>
    <scope>NUCLEOTIDE SEQUENCE [LARGE SCALE GENOMIC DNA]</scope>
    <source>
        <strain evidence="6 7">DSM 23288</strain>
    </source>
</reference>
<feature type="region of interest" description="Disordered" evidence="3">
    <location>
        <begin position="275"/>
        <end position="322"/>
    </location>
</feature>
<dbReference type="SUPFAM" id="SSF50494">
    <property type="entry name" value="Trypsin-like serine proteases"/>
    <property type="match status" value="1"/>
</dbReference>
<evidence type="ECO:0000256" key="3">
    <source>
        <dbReference type="SAM" id="MobiDB-lite"/>
    </source>
</evidence>
<dbReference type="PROSITE" id="PS00134">
    <property type="entry name" value="TRYPSIN_HIS"/>
    <property type="match status" value="1"/>
</dbReference>
<keyword evidence="2" id="KW-0645">Protease</keyword>
<keyword evidence="2" id="KW-0378">Hydrolase</keyword>
<comment type="caution">
    <text evidence="6">The sequence shown here is derived from an EMBL/GenBank/DDBJ whole genome shotgun (WGS) entry which is preliminary data.</text>
</comment>
<protein>
    <recommendedName>
        <fullName evidence="5">Peptidase S1 domain-containing protein</fullName>
    </recommendedName>
</protein>
<proteinExistence type="predicted"/>
<dbReference type="InterPro" id="IPR001254">
    <property type="entry name" value="Trypsin_dom"/>
</dbReference>
<dbReference type="Pfam" id="PF00089">
    <property type="entry name" value="Trypsin"/>
    <property type="match status" value="1"/>
</dbReference>
<feature type="compositionally biased region" description="Pro residues" evidence="3">
    <location>
        <begin position="279"/>
        <end position="288"/>
    </location>
</feature>
<evidence type="ECO:0000259" key="5">
    <source>
        <dbReference type="PROSITE" id="PS50240"/>
    </source>
</evidence>
<sequence length="469" mass="46830">MPRPFRPLVGLAPALLLLLLPALAAAAAPPRQQHAIVGGTPAADGTFGPLAFVTSQTSATTAIACTGTVIAPAIVLTAAHCLLDAATGAPRPAGGVVVTVGRLDRRAPGGQLLTAARLLVHPAYDPRELRADLALIVLSSAAAASPLAVAGADDAGLAVGGATATIAGWGLSAPSAATAAQRLLTATTTILDAGACRRLLGAGFDPVGTLCVVDAPAFAAATCRGDSGGPLIVLRPDGTPVVVGVTSWGSQDCDPRVPQAFTRLSTYAGWIASQVASSPTPPEPPPAPVAAVPTAETRGDGGPPAARAVAPRGGEPAAAHPRTRAGWYRGRTAQRRAVAVDVAAGGRAVATVRVTLAGRCAAPRARSASSRASGSAAGRTVAARGAAVRRTAAPPSRRSLRTAVLRLPARAGRLTDGSRFAAPGDAARGVRLRVAGRFAGDVVHGSVRATWRDRAARCATGPVAFSARR</sequence>